<sequence>MVWALVKGDVGRQYTDLTKFPEVKERLKTAFQKLTSHAIKGCIKVAEDKLQNSPNHLLQIDALKSDEESSAGSCSSDDESDID</sequence>
<dbReference type="OrthoDB" id="74955at2759"/>
<reference evidence="2" key="1">
    <citation type="submission" date="2013-12" db="EMBL/GenBank/DDBJ databases">
        <title>The Genome Sequence of Aphanomyces invadans NJM9701.</title>
        <authorList>
            <consortium name="The Broad Institute Genomics Platform"/>
            <person name="Russ C."/>
            <person name="Tyler B."/>
            <person name="van West P."/>
            <person name="Dieguez-Uribeondo J."/>
            <person name="Young S.K."/>
            <person name="Zeng Q."/>
            <person name="Gargeya S."/>
            <person name="Fitzgerald M."/>
            <person name="Abouelleil A."/>
            <person name="Alvarado L."/>
            <person name="Chapman S.B."/>
            <person name="Gainer-Dewar J."/>
            <person name="Goldberg J."/>
            <person name="Griggs A."/>
            <person name="Gujja S."/>
            <person name="Hansen M."/>
            <person name="Howarth C."/>
            <person name="Imamovic A."/>
            <person name="Ireland A."/>
            <person name="Larimer J."/>
            <person name="McCowan C."/>
            <person name="Murphy C."/>
            <person name="Pearson M."/>
            <person name="Poon T.W."/>
            <person name="Priest M."/>
            <person name="Roberts A."/>
            <person name="Saif S."/>
            <person name="Shea T."/>
            <person name="Sykes S."/>
            <person name="Wortman J."/>
            <person name="Nusbaum C."/>
            <person name="Birren B."/>
        </authorList>
    </citation>
    <scope>NUCLEOTIDE SEQUENCE [LARGE SCALE GENOMIC DNA]</scope>
    <source>
        <strain evidence="2">NJM9701</strain>
    </source>
</reference>
<gene>
    <name evidence="2" type="ORF">H310_10027</name>
</gene>
<accession>A0A024TRC9</accession>
<protein>
    <submittedName>
        <fullName evidence="2">Uncharacterized protein</fullName>
    </submittedName>
</protein>
<organism evidence="2">
    <name type="scientific">Aphanomyces invadans</name>
    <dbReference type="NCBI Taxonomy" id="157072"/>
    <lineage>
        <taxon>Eukaryota</taxon>
        <taxon>Sar</taxon>
        <taxon>Stramenopiles</taxon>
        <taxon>Oomycota</taxon>
        <taxon>Saprolegniomycetes</taxon>
        <taxon>Saprolegniales</taxon>
        <taxon>Verrucalvaceae</taxon>
        <taxon>Aphanomyces</taxon>
    </lineage>
</organism>
<dbReference type="AlphaFoldDB" id="A0A024TRC9"/>
<dbReference type="RefSeq" id="XP_008874487.1">
    <property type="nucleotide sequence ID" value="XM_008876265.1"/>
</dbReference>
<evidence type="ECO:0000313" key="2">
    <source>
        <dbReference type="EMBL" id="ETV96710.1"/>
    </source>
</evidence>
<dbReference type="VEuPathDB" id="FungiDB:H310_10027"/>
<evidence type="ECO:0000256" key="1">
    <source>
        <dbReference type="SAM" id="MobiDB-lite"/>
    </source>
</evidence>
<dbReference type="EMBL" id="KI913975">
    <property type="protein sequence ID" value="ETV96710.1"/>
    <property type="molecule type" value="Genomic_DNA"/>
</dbReference>
<dbReference type="GeneID" id="20087077"/>
<feature type="region of interest" description="Disordered" evidence="1">
    <location>
        <begin position="62"/>
        <end position="83"/>
    </location>
</feature>
<name>A0A024TRC9_9STRA</name>
<proteinExistence type="predicted"/>